<dbReference type="SUPFAM" id="SSF57701">
    <property type="entry name" value="Zn2/Cys6 DNA-binding domain"/>
    <property type="match status" value="1"/>
</dbReference>
<dbReference type="Pfam" id="PF00172">
    <property type="entry name" value="Zn_clus"/>
    <property type="match status" value="1"/>
</dbReference>
<dbReference type="PANTHER" id="PTHR37534">
    <property type="entry name" value="TRANSCRIPTIONAL ACTIVATOR PROTEIN UGA3"/>
    <property type="match status" value="1"/>
</dbReference>
<dbReference type="InterPro" id="IPR021858">
    <property type="entry name" value="Fun_TF"/>
</dbReference>
<evidence type="ECO:0000256" key="3">
    <source>
        <dbReference type="ARBA" id="ARBA00023015"/>
    </source>
</evidence>
<keyword evidence="2" id="KW-0862">Zinc</keyword>
<keyword evidence="3" id="KW-0805">Transcription regulation</keyword>
<dbReference type="PANTHER" id="PTHR37534:SF46">
    <property type="entry name" value="ZN(II)2CYS6 TRANSCRIPTION FACTOR (EUROFUNG)"/>
    <property type="match status" value="1"/>
</dbReference>
<keyword evidence="4" id="KW-0238">DNA-binding</keyword>
<sequence length="551" mass="61244">MPSHHKYFSRVRSGCLTCRSRKVKCDEARPACGNCTRLKRPCVYGQKALDGPPIASQPRQPREVYHSSPNTPLVSPHATNQHADTPDSVDTFVPAWSSPSASQSSQVQGHSRDASMAFISRDIELTVTMDVLALRTESPHMTTLFLESIDCPSITPFDACNWQVAKRCMVHLGQKSCPAISACITAVAALFKGHVYALPLTGAVSHYRAALRHVDDLVNDHGTPFGFALVATFLLCLFEFLHAGDLVPHLLQQANPLFVRRLETWAQDPTSSSNTSLSTLSVRIVAWLKIMQASTTRGGGTGLLSKRIYRLLPDQNGSLPDIESLPGILAGETDSVASNHVYQLLSAPIFHFYCRLQALSRDIAKLTLYHRSRTTSHDQQEVVDRMAALKGELLELWEGRSTTQRQPSEELRAQLAPALADRLLSLIAICNAAYYAEIVEMGRQLGDPLSRLPDSREALDNIREAVERQSKDSKVNAGFLRALFLYAIESTEPNQIQWAVDKLAQIEPRIYRGAFFSAFAQALSEAQVEKERRVTSRYFCIWYFGVSPPYM</sequence>
<dbReference type="SMART" id="SM00066">
    <property type="entry name" value="GAL4"/>
    <property type="match status" value="1"/>
</dbReference>
<dbReference type="CDD" id="cd00067">
    <property type="entry name" value="GAL4"/>
    <property type="match status" value="1"/>
</dbReference>
<evidence type="ECO:0000313" key="8">
    <source>
        <dbReference type="EMBL" id="CAK7224458.1"/>
    </source>
</evidence>
<dbReference type="PROSITE" id="PS00463">
    <property type="entry name" value="ZN2_CY6_FUNGAL_1"/>
    <property type="match status" value="1"/>
</dbReference>
<dbReference type="EMBL" id="CAWUHD010000055">
    <property type="protein sequence ID" value="CAK7224458.1"/>
    <property type="molecule type" value="Genomic_DNA"/>
</dbReference>
<dbReference type="InterPro" id="IPR001138">
    <property type="entry name" value="Zn2Cys6_DnaBD"/>
</dbReference>
<evidence type="ECO:0000256" key="2">
    <source>
        <dbReference type="ARBA" id="ARBA00022833"/>
    </source>
</evidence>
<keyword evidence="6" id="KW-0539">Nucleus</keyword>
<reference evidence="8 9" key="1">
    <citation type="submission" date="2024-01" db="EMBL/GenBank/DDBJ databases">
        <authorList>
            <person name="Allen C."/>
            <person name="Tagirdzhanova G."/>
        </authorList>
    </citation>
    <scope>NUCLEOTIDE SEQUENCE [LARGE SCALE GENOMIC DNA]</scope>
</reference>
<evidence type="ECO:0000256" key="1">
    <source>
        <dbReference type="ARBA" id="ARBA00004123"/>
    </source>
</evidence>
<evidence type="ECO:0000256" key="5">
    <source>
        <dbReference type="ARBA" id="ARBA00023163"/>
    </source>
</evidence>
<keyword evidence="9" id="KW-1185">Reference proteome</keyword>
<dbReference type="Gene3D" id="4.10.240.10">
    <property type="entry name" value="Zn(2)-C6 fungal-type DNA-binding domain"/>
    <property type="match status" value="1"/>
</dbReference>
<protein>
    <recommendedName>
        <fullName evidence="7">Zn(2)-C6 fungal-type domain-containing protein</fullName>
    </recommendedName>
</protein>
<dbReference type="PROSITE" id="PS50048">
    <property type="entry name" value="ZN2_CY6_FUNGAL_2"/>
    <property type="match status" value="1"/>
</dbReference>
<feature type="domain" description="Zn(2)-C6 fungal-type" evidence="7">
    <location>
        <begin position="14"/>
        <end position="44"/>
    </location>
</feature>
<organism evidence="8 9">
    <name type="scientific">Sporothrix eucalyptigena</name>
    <dbReference type="NCBI Taxonomy" id="1812306"/>
    <lineage>
        <taxon>Eukaryota</taxon>
        <taxon>Fungi</taxon>
        <taxon>Dikarya</taxon>
        <taxon>Ascomycota</taxon>
        <taxon>Pezizomycotina</taxon>
        <taxon>Sordariomycetes</taxon>
        <taxon>Sordariomycetidae</taxon>
        <taxon>Ophiostomatales</taxon>
        <taxon>Ophiostomataceae</taxon>
        <taxon>Sporothrix</taxon>
    </lineage>
</organism>
<accession>A0ABP0BXP5</accession>
<evidence type="ECO:0000256" key="6">
    <source>
        <dbReference type="ARBA" id="ARBA00023242"/>
    </source>
</evidence>
<comment type="caution">
    <text evidence="8">The sequence shown here is derived from an EMBL/GenBank/DDBJ whole genome shotgun (WGS) entry which is preliminary data.</text>
</comment>
<evidence type="ECO:0000313" key="9">
    <source>
        <dbReference type="Proteomes" id="UP001642482"/>
    </source>
</evidence>
<evidence type="ECO:0000256" key="4">
    <source>
        <dbReference type="ARBA" id="ARBA00023125"/>
    </source>
</evidence>
<evidence type="ECO:0000259" key="7">
    <source>
        <dbReference type="PROSITE" id="PS50048"/>
    </source>
</evidence>
<dbReference type="Proteomes" id="UP001642482">
    <property type="component" value="Unassembled WGS sequence"/>
</dbReference>
<keyword evidence="5" id="KW-0804">Transcription</keyword>
<dbReference type="Pfam" id="PF11951">
    <property type="entry name" value="Fungal_trans_2"/>
    <property type="match status" value="1"/>
</dbReference>
<comment type="subcellular location">
    <subcellularLocation>
        <location evidence="1">Nucleus</location>
    </subcellularLocation>
</comment>
<gene>
    <name evidence="8" type="ORF">SEUCBS140593_005576</name>
</gene>
<proteinExistence type="predicted"/>
<dbReference type="InterPro" id="IPR036864">
    <property type="entry name" value="Zn2-C6_fun-type_DNA-bd_sf"/>
</dbReference>
<name>A0ABP0BXP5_9PEZI</name>